<name>S9PAR3_CYSF2</name>
<sequence>MAEESCESVAGPARVVLEAEGRQVVLPALPQRAPVHFSQAEFEHAMRLLVAQLPGPPQPLFHRPGKIPRLSAAWRASRSSQLAWSSSCSQHEAPSRRGTVREPELHLDEEERADLALMFAFESLWPGVQSVGEASVDPEQLKIAVYTSLSIYLGMLLLPEPTSKLIALGMTVTLVAYLGANTLFNVVEGYRQLQEAVRSARSLVELRSFGERYGRVLGEQVGQVLVLVATAALGWTAHGMMKGPGLPGFGRAAQLLKAETELDLLAVARQVQAVVVARPAVTVTLTPTAAYMAQQGMSSSQDVRASAPDSSKGGPAPKRHLIERVEEWRKPRLTQDGRVLPYKGTRQPPQPIAILGRNRAGKTVTNGRETVRFDKHGFAEFETKFETLIDDVHIGSSSHRMHFKAANQRLHEAVTADPRLAKELKLSPGEIEALPTSTTAPSGYTWHHHQDVGRMQLITDGAHQLARPHTGGMSIWGGGYQ</sequence>
<evidence type="ECO:0000256" key="1">
    <source>
        <dbReference type="SAM" id="MobiDB-lite"/>
    </source>
</evidence>
<accession>S9PAR3</accession>
<evidence type="ECO:0000313" key="2">
    <source>
        <dbReference type="EMBL" id="EPX60186.1"/>
    </source>
</evidence>
<evidence type="ECO:0000313" key="3">
    <source>
        <dbReference type="Proteomes" id="UP000011682"/>
    </source>
</evidence>
<protein>
    <submittedName>
        <fullName evidence="2">Uncharacterized protein</fullName>
    </submittedName>
</protein>
<organism evidence="2 3">
    <name type="scientific">Cystobacter fuscus (strain ATCC 25194 / DSM 2262 / NBRC 100088 / M29)</name>
    <dbReference type="NCBI Taxonomy" id="1242864"/>
    <lineage>
        <taxon>Bacteria</taxon>
        <taxon>Pseudomonadati</taxon>
        <taxon>Myxococcota</taxon>
        <taxon>Myxococcia</taxon>
        <taxon>Myxococcales</taxon>
        <taxon>Cystobacterineae</taxon>
        <taxon>Archangiaceae</taxon>
        <taxon>Cystobacter</taxon>
    </lineage>
</organism>
<dbReference type="Pfam" id="PF12639">
    <property type="entry name" value="Colicin-DNase"/>
    <property type="match status" value="1"/>
</dbReference>
<gene>
    <name evidence="2" type="ORF">D187_002272</name>
</gene>
<dbReference type="eggNOG" id="COG4223">
    <property type="taxonomic scope" value="Bacteria"/>
</dbReference>
<proteinExistence type="predicted"/>
<keyword evidence="3" id="KW-1185">Reference proteome</keyword>
<reference evidence="2" key="1">
    <citation type="submission" date="2013-05" db="EMBL/GenBank/DDBJ databases">
        <title>Genome assembly of Cystobacter fuscus DSM 2262.</title>
        <authorList>
            <person name="Sharma G."/>
            <person name="Khatri I."/>
            <person name="Kaur C."/>
            <person name="Mayilraj S."/>
            <person name="Subramanian S."/>
        </authorList>
    </citation>
    <scope>NUCLEOTIDE SEQUENCE [LARGE SCALE GENOMIC DNA]</scope>
    <source>
        <strain evidence="2">DSM 2262</strain>
    </source>
</reference>
<dbReference type="AlphaFoldDB" id="S9PAR3"/>
<dbReference type="EMBL" id="ANAH02000014">
    <property type="protein sequence ID" value="EPX60186.1"/>
    <property type="molecule type" value="Genomic_DNA"/>
</dbReference>
<feature type="region of interest" description="Disordered" evidence="1">
    <location>
        <begin position="296"/>
        <end position="319"/>
    </location>
</feature>
<comment type="caution">
    <text evidence="2">The sequence shown here is derived from an EMBL/GenBank/DDBJ whole genome shotgun (WGS) entry which is preliminary data.</text>
</comment>
<dbReference type="Proteomes" id="UP000011682">
    <property type="component" value="Unassembled WGS sequence"/>
</dbReference>